<reference evidence="2" key="1">
    <citation type="submission" date="2014-11" db="EMBL/GenBank/DDBJ databases">
        <authorList>
            <person name="Otto D Thomas"/>
            <person name="Naeem Raeece"/>
        </authorList>
    </citation>
    <scope>NUCLEOTIDE SEQUENCE</scope>
</reference>
<feature type="region of interest" description="Disordered" evidence="1">
    <location>
        <begin position="161"/>
        <end position="224"/>
    </location>
</feature>
<feature type="compositionally biased region" description="Basic and acidic residues" evidence="1">
    <location>
        <begin position="213"/>
        <end position="224"/>
    </location>
</feature>
<feature type="compositionally biased region" description="Polar residues" evidence="1">
    <location>
        <begin position="170"/>
        <end position="179"/>
    </location>
</feature>
<protein>
    <submittedName>
        <fullName evidence="2">Uncharacterized protein</fullName>
    </submittedName>
</protein>
<proteinExistence type="predicted"/>
<dbReference type="EMBL" id="CDMZ01000482">
    <property type="protein sequence ID" value="CEM15283.1"/>
    <property type="molecule type" value="Genomic_DNA"/>
</dbReference>
<accession>A0A0G4FMM0</accession>
<dbReference type="VEuPathDB" id="CryptoDB:Cvel_17780"/>
<organism evidence="2">
    <name type="scientific">Chromera velia CCMP2878</name>
    <dbReference type="NCBI Taxonomy" id="1169474"/>
    <lineage>
        <taxon>Eukaryota</taxon>
        <taxon>Sar</taxon>
        <taxon>Alveolata</taxon>
        <taxon>Colpodellida</taxon>
        <taxon>Chromeraceae</taxon>
        <taxon>Chromera</taxon>
    </lineage>
</organism>
<evidence type="ECO:0000256" key="1">
    <source>
        <dbReference type="SAM" id="MobiDB-lite"/>
    </source>
</evidence>
<name>A0A0G4FMM0_9ALVE</name>
<dbReference type="AlphaFoldDB" id="A0A0G4FMM0"/>
<dbReference type="PhylomeDB" id="A0A0G4FMM0"/>
<feature type="compositionally biased region" description="Basic and acidic residues" evidence="1">
    <location>
        <begin position="183"/>
        <end position="199"/>
    </location>
</feature>
<sequence length="224" mass="24529">MDRLRIELRGRGESRARIIEGIDFVRFEGRVPPPEVKKKIDQQQKKKINQQQLTDSNSPLSRFIRNIHGNEVLAGAGAEMDGHLPVFEMSSVVGFVSFRGGGILFFSSERVANIFSGDDCGVYPLFGMISEFSLDDPHLSVHFSVRPGAGTASKFLPASVLTGQRPPTHAQRSLVQGSSPGRGRGDGRTETGERGDRRTTPPFSQGGGAYGQERIEDQMRGTLE</sequence>
<evidence type="ECO:0000313" key="2">
    <source>
        <dbReference type="EMBL" id="CEM15283.1"/>
    </source>
</evidence>
<gene>
    <name evidence="2" type="ORF">Cvel_17780</name>
</gene>